<keyword evidence="4" id="KW-1185">Reference proteome</keyword>
<organism evidence="3 4">
    <name type="scientific">Acinetobacter guerrae</name>
    <dbReference type="NCBI Taxonomy" id="1843371"/>
    <lineage>
        <taxon>Bacteria</taxon>
        <taxon>Pseudomonadati</taxon>
        <taxon>Pseudomonadota</taxon>
        <taxon>Gammaproteobacteria</taxon>
        <taxon>Moraxellales</taxon>
        <taxon>Moraxellaceae</taxon>
        <taxon>Acinetobacter</taxon>
    </lineage>
</organism>
<protein>
    <submittedName>
        <fullName evidence="3">Uncharacterized protein</fullName>
    </submittedName>
</protein>
<dbReference type="InterPro" id="IPR018537">
    <property type="entry name" value="Peptidoglycan-bd_3"/>
</dbReference>
<dbReference type="RefSeq" id="WP_120371512.1">
    <property type="nucleotide sequence ID" value="NZ_RAXU01000049.1"/>
</dbReference>
<dbReference type="CDD" id="cd13926">
    <property type="entry name" value="N-acetylmuramidase_GH108"/>
    <property type="match status" value="1"/>
</dbReference>
<comment type="caution">
    <text evidence="3">The sequence shown here is derived from an EMBL/GenBank/DDBJ whole genome shotgun (WGS) entry which is preliminary data.</text>
</comment>
<gene>
    <name evidence="3" type="ORF">D7V21_16865</name>
</gene>
<evidence type="ECO:0000259" key="1">
    <source>
        <dbReference type="Pfam" id="PF05838"/>
    </source>
</evidence>
<dbReference type="Gene3D" id="1.20.141.10">
    <property type="entry name" value="Chitosanase, subunit A, domain 1"/>
    <property type="match status" value="1"/>
</dbReference>
<dbReference type="Pfam" id="PF05838">
    <property type="entry name" value="Glyco_hydro_108"/>
    <property type="match status" value="1"/>
</dbReference>
<reference evidence="3 4" key="1">
    <citation type="submission" date="2018-09" db="EMBL/GenBank/DDBJ databases">
        <title>The draft genome of Acinetobacter spp. strains.</title>
        <authorList>
            <person name="Qin J."/>
            <person name="Feng Y."/>
            <person name="Zong Z."/>
        </authorList>
    </citation>
    <scope>NUCLEOTIDE SEQUENCE [LARGE SCALE GENOMIC DNA]</scope>
    <source>
        <strain evidence="3 4">WCHAc060096</strain>
    </source>
</reference>
<name>A0A3A8E5G4_9GAMM</name>
<evidence type="ECO:0000313" key="4">
    <source>
        <dbReference type="Proteomes" id="UP000269001"/>
    </source>
</evidence>
<dbReference type="EMBL" id="RAXU01000049">
    <property type="protein sequence ID" value="RKG29865.1"/>
    <property type="molecule type" value="Genomic_DNA"/>
</dbReference>
<dbReference type="Pfam" id="PF09374">
    <property type="entry name" value="PG_binding_3"/>
    <property type="match status" value="1"/>
</dbReference>
<accession>A0A3A8E5G4</accession>
<dbReference type="InterPro" id="IPR023346">
    <property type="entry name" value="Lysozyme-like_dom_sf"/>
</dbReference>
<dbReference type="SUPFAM" id="SSF53955">
    <property type="entry name" value="Lysozyme-like"/>
    <property type="match status" value="1"/>
</dbReference>
<sequence length="166" mass="18373">MAKGFQDALKRVLKHEGGYVNHPSDPGGETNYGITKSTAKQFGYNGSMKNIPIDVVESIYKEKYWTALSCDQYTFALAFQLFDAGVNHGLGNARRILQRAVGVADDGVIGKTTIAAIQKIGGAKTVDLFNAERILFYTKLSTFNTFGKGWMNRMVENLRFAVEDFS</sequence>
<dbReference type="AlphaFoldDB" id="A0A3A8E5G4"/>
<evidence type="ECO:0000313" key="3">
    <source>
        <dbReference type="EMBL" id="RKG29865.1"/>
    </source>
</evidence>
<feature type="domain" description="Peptidoglycan binding" evidence="2">
    <location>
        <begin position="92"/>
        <end position="155"/>
    </location>
</feature>
<dbReference type="Proteomes" id="UP000269001">
    <property type="component" value="Unassembled WGS sequence"/>
</dbReference>
<proteinExistence type="predicted"/>
<dbReference type="InterPro" id="IPR008565">
    <property type="entry name" value="TtsA-like_GH18_dom"/>
</dbReference>
<feature type="domain" description="TtsA-like Glycoside hydrolase family 108" evidence="1">
    <location>
        <begin position="10"/>
        <end position="89"/>
    </location>
</feature>
<evidence type="ECO:0000259" key="2">
    <source>
        <dbReference type="Pfam" id="PF09374"/>
    </source>
</evidence>